<evidence type="ECO:0000256" key="6">
    <source>
        <dbReference type="ARBA" id="ARBA00023163"/>
    </source>
</evidence>
<accession>A0ABN1KP08</accession>
<evidence type="ECO:0000256" key="3">
    <source>
        <dbReference type="ARBA" id="ARBA00023012"/>
    </source>
</evidence>
<dbReference type="InterPro" id="IPR001789">
    <property type="entry name" value="Sig_transdc_resp-reg_receiver"/>
</dbReference>
<dbReference type="SMART" id="SM00448">
    <property type="entry name" value="REC"/>
    <property type="match status" value="1"/>
</dbReference>
<keyword evidence="13" id="KW-1185">Reference proteome</keyword>
<gene>
    <name evidence="12" type="ORF">GCM10008908_18940</name>
</gene>
<feature type="domain" description="OmpR/PhoB-type" evidence="11">
    <location>
        <begin position="122"/>
        <end position="217"/>
    </location>
</feature>
<proteinExistence type="predicted"/>
<keyword evidence="5 9" id="KW-0238">DNA-binding</keyword>
<keyword evidence="3" id="KW-0902">Two-component regulatory system</keyword>
<feature type="modified residue" description="4-aspartylphosphate" evidence="8">
    <location>
        <position position="52"/>
    </location>
</feature>
<dbReference type="RefSeq" id="WP_343825842.1">
    <property type="nucleotide sequence ID" value="NZ_BAAACI010000006.1"/>
</dbReference>
<dbReference type="CDD" id="cd00383">
    <property type="entry name" value="trans_reg_C"/>
    <property type="match status" value="1"/>
</dbReference>
<keyword evidence="6" id="KW-0804">Transcription</keyword>
<dbReference type="InterPro" id="IPR011006">
    <property type="entry name" value="CheY-like_superfamily"/>
</dbReference>
<dbReference type="InterPro" id="IPR039420">
    <property type="entry name" value="WalR-like"/>
</dbReference>
<evidence type="ECO:0000313" key="12">
    <source>
        <dbReference type="EMBL" id="GAA0772502.1"/>
    </source>
</evidence>
<dbReference type="SMART" id="SM00862">
    <property type="entry name" value="Trans_reg_C"/>
    <property type="match status" value="1"/>
</dbReference>
<evidence type="ECO:0000256" key="4">
    <source>
        <dbReference type="ARBA" id="ARBA00023015"/>
    </source>
</evidence>
<dbReference type="Proteomes" id="UP001501047">
    <property type="component" value="Unassembled WGS sequence"/>
</dbReference>
<dbReference type="Pfam" id="PF00486">
    <property type="entry name" value="Trans_reg_C"/>
    <property type="match status" value="1"/>
</dbReference>
<evidence type="ECO:0000256" key="9">
    <source>
        <dbReference type="PROSITE-ProRule" id="PRU01091"/>
    </source>
</evidence>
<evidence type="ECO:0000256" key="2">
    <source>
        <dbReference type="ARBA" id="ARBA00022553"/>
    </source>
</evidence>
<reference evidence="12 13" key="1">
    <citation type="journal article" date="2019" name="Int. J. Syst. Evol. Microbiol.">
        <title>The Global Catalogue of Microorganisms (GCM) 10K type strain sequencing project: providing services to taxonomists for standard genome sequencing and annotation.</title>
        <authorList>
            <consortium name="The Broad Institute Genomics Platform"/>
            <consortium name="The Broad Institute Genome Sequencing Center for Infectious Disease"/>
            <person name="Wu L."/>
            <person name="Ma J."/>
        </authorList>
    </citation>
    <scope>NUCLEOTIDE SEQUENCE [LARGE SCALE GENOMIC DNA]</scope>
    <source>
        <strain evidence="12 13">JCM 1417</strain>
    </source>
</reference>
<dbReference type="EMBL" id="BAAACI010000006">
    <property type="protein sequence ID" value="GAA0772502.1"/>
    <property type="molecule type" value="Genomic_DNA"/>
</dbReference>
<keyword evidence="2 8" id="KW-0597">Phosphoprotein</keyword>
<dbReference type="Pfam" id="PF00072">
    <property type="entry name" value="Response_reg"/>
    <property type="match status" value="1"/>
</dbReference>
<evidence type="ECO:0000259" key="11">
    <source>
        <dbReference type="PROSITE" id="PS51755"/>
    </source>
</evidence>
<evidence type="ECO:0000259" key="10">
    <source>
        <dbReference type="PROSITE" id="PS50110"/>
    </source>
</evidence>
<keyword evidence="4" id="KW-0805">Transcription regulation</keyword>
<sequence>MIDILIVEDEMHISKMIEATLSIGGYRGHICGNGKEAVQRVLEEKFDLILLDVMLPDMDGFQVIEEIRCREVPVIFLTAMQEVSDKVKGLKLGAEDYIVKPFEAVELLARIEVVLRRTHRNNNILNYKYITIDIDKHIVKKGGEIINLTPKEFEILVFFIQHVDIAITRERLLAAVWGYEFIGESRTIDIHVQHVRKKMDLNDKLITIPKLGYRLES</sequence>
<evidence type="ECO:0000256" key="5">
    <source>
        <dbReference type="ARBA" id="ARBA00023125"/>
    </source>
</evidence>
<feature type="DNA-binding region" description="OmpR/PhoB-type" evidence="9">
    <location>
        <begin position="122"/>
        <end position="217"/>
    </location>
</feature>
<dbReference type="Gene3D" id="3.40.50.2300">
    <property type="match status" value="1"/>
</dbReference>
<dbReference type="Gene3D" id="6.10.250.690">
    <property type="match status" value="1"/>
</dbReference>
<feature type="domain" description="Response regulatory" evidence="10">
    <location>
        <begin position="3"/>
        <end position="115"/>
    </location>
</feature>
<evidence type="ECO:0000313" key="13">
    <source>
        <dbReference type="Proteomes" id="UP001501047"/>
    </source>
</evidence>
<dbReference type="Gene3D" id="1.10.10.10">
    <property type="entry name" value="Winged helix-like DNA-binding domain superfamily/Winged helix DNA-binding domain"/>
    <property type="match status" value="1"/>
</dbReference>
<dbReference type="InterPro" id="IPR001867">
    <property type="entry name" value="OmpR/PhoB-type_DNA-bd"/>
</dbReference>
<evidence type="ECO:0000256" key="8">
    <source>
        <dbReference type="PROSITE-ProRule" id="PRU00169"/>
    </source>
</evidence>
<dbReference type="PROSITE" id="PS51755">
    <property type="entry name" value="OMPR_PHOB"/>
    <property type="match status" value="1"/>
</dbReference>
<comment type="function">
    <text evidence="7">May play the central regulatory role in sporulation. It may be an element of the effector pathway responsible for the activation of sporulation genes in response to nutritional stress. Spo0A may act in concert with spo0H (a sigma factor) to control the expression of some genes that are critical to the sporulation process.</text>
</comment>
<dbReference type="PANTHER" id="PTHR48111">
    <property type="entry name" value="REGULATOR OF RPOS"/>
    <property type="match status" value="1"/>
</dbReference>
<comment type="caution">
    <text evidence="12">The sequence shown here is derived from an EMBL/GenBank/DDBJ whole genome shotgun (WGS) entry which is preliminary data.</text>
</comment>
<organism evidence="12 13">
    <name type="scientific">Clostridium subterminale</name>
    <dbReference type="NCBI Taxonomy" id="1550"/>
    <lineage>
        <taxon>Bacteria</taxon>
        <taxon>Bacillati</taxon>
        <taxon>Bacillota</taxon>
        <taxon>Clostridia</taxon>
        <taxon>Eubacteriales</taxon>
        <taxon>Clostridiaceae</taxon>
        <taxon>Clostridium</taxon>
    </lineage>
</organism>
<dbReference type="InterPro" id="IPR036388">
    <property type="entry name" value="WH-like_DNA-bd_sf"/>
</dbReference>
<evidence type="ECO:0000256" key="7">
    <source>
        <dbReference type="ARBA" id="ARBA00024867"/>
    </source>
</evidence>
<dbReference type="PANTHER" id="PTHR48111:SF1">
    <property type="entry name" value="TWO-COMPONENT RESPONSE REGULATOR ORR33"/>
    <property type="match status" value="1"/>
</dbReference>
<dbReference type="PROSITE" id="PS50110">
    <property type="entry name" value="RESPONSE_REGULATORY"/>
    <property type="match status" value="1"/>
</dbReference>
<protein>
    <recommendedName>
        <fullName evidence="1">Stage 0 sporulation protein A homolog</fullName>
    </recommendedName>
</protein>
<dbReference type="SUPFAM" id="SSF52172">
    <property type="entry name" value="CheY-like"/>
    <property type="match status" value="1"/>
</dbReference>
<name>A0ABN1KP08_CLOSU</name>
<evidence type="ECO:0000256" key="1">
    <source>
        <dbReference type="ARBA" id="ARBA00018672"/>
    </source>
</evidence>